<proteinExistence type="predicted"/>
<dbReference type="Proteomes" id="UP000694888">
    <property type="component" value="Unplaced"/>
</dbReference>
<name>A0ABM1VSA3_APLCA</name>
<organism evidence="2 3">
    <name type="scientific">Aplysia californica</name>
    <name type="common">California sea hare</name>
    <dbReference type="NCBI Taxonomy" id="6500"/>
    <lineage>
        <taxon>Eukaryota</taxon>
        <taxon>Metazoa</taxon>
        <taxon>Spiralia</taxon>
        <taxon>Lophotrochozoa</taxon>
        <taxon>Mollusca</taxon>
        <taxon>Gastropoda</taxon>
        <taxon>Heterobranchia</taxon>
        <taxon>Euthyneura</taxon>
        <taxon>Tectipleura</taxon>
        <taxon>Aplysiida</taxon>
        <taxon>Aplysioidea</taxon>
        <taxon>Aplysiidae</taxon>
        <taxon>Aplysia</taxon>
    </lineage>
</organism>
<reference evidence="3" key="1">
    <citation type="submission" date="2025-08" db="UniProtKB">
        <authorList>
            <consortium name="RefSeq"/>
        </authorList>
    </citation>
    <scope>IDENTIFICATION</scope>
</reference>
<evidence type="ECO:0000313" key="2">
    <source>
        <dbReference type="Proteomes" id="UP000694888"/>
    </source>
</evidence>
<keyword evidence="2" id="KW-1185">Reference proteome</keyword>
<protein>
    <submittedName>
        <fullName evidence="3">Uncharacterized protein LOC118477578</fullName>
    </submittedName>
</protein>
<feature type="compositionally biased region" description="Polar residues" evidence="1">
    <location>
        <begin position="194"/>
        <end position="216"/>
    </location>
</feature>
<evidence type="ECO:0000313" key="3">
    <source>
        <dbReference type="RefSeq" id="XP_035825295.1"/>
    </source>
</evidence>
<feature type="region of interest" description="Disordered" evidence="1">
    <location>
        <begin position="120"/>
        <end position="216"/>
    </location>
</feature>
<accession>A0ABM1VSA3</accession>
<dbReference type="RefSeq" id="XP_035825295.1">
    <property type="nucleotide sequence ID" value="XM_035969402.1"/>
</dbReference>
<dbReference type="GeneID" id="118477578"/>
<feature type="compositionally biased region" description="Basic and acidic residues" evidence="1">
    <location>
        <begin position="157"/>
        <end position="168"/>
    </location>
</feature>
<evidence type="ECO:0000256" key="1">
    <source>
        <dbReference type="SAM" id="MobiDB-lite"/>
    </source>
</evidence>
<gene>
    <name evidence="3" type="primary">LOC118477578</name>
</gene>
<sequence length="250" mass="28275">MASPSTSYRLLSKLVRYQNNLWFLTACCTSNVCPKGLRIKLQSPFPDTSFRNFWCSTLHTCSRHLLFLLINHYHQAIPRLHNQIDNILGSAPVDKETLKTLNALSSELHCKHLKKLHNLRIQSPSTDQRRHVHSNSSRDLHPHFSQNRQFRYPESLSTDHRLSSDRCDLPLPASRDAPLPHADPQVPTLPAPSCQPTLQTSPVTQALTKDSDSRSSLQALDRLTPPEAAPMVYSTPDNDNVHVLYLPVQA</sequence>